<organism evidence="3 4">
    <name type="scientific">Massilia aquatica</name>
    <dbReference type="NCBI Taxonomy" id="2609000"/>
    <lineage>
        <taxon>Bacteria</taxon>
        <taxon>Pseudomonadati</taxon>
        <taxon>Pseudomonadota</taxon>
        <taxon>Betaproteobacteria</taxon>
        <taxon>Burkholderiales</taxon>
        <taxon>Oxalobacteraceae</taxon>
        <taxon>Telluria group</taxon>
        <taxon>Massilia</taxon>
    </lineage>
</organism>
<feature type="chain" id="PRO_5045853657" evidence="2">
    <location>
        <begin position="23"/>
        <end position="105"/>
    </location>
</feature>
<evidence type="ECO:0000313" key="3">
    <source>
        <dbReference type="EMBL" id="NHZ43909.1"/>
    </source>
</evidence>
<feature type="region of interest" description="Disordered" evidence="1">
    <location>
        <begin position="74"/>
        <end position="105"/>
    </location>
</feature>
<reference evidence="3 4" key="1">
    <citation type="submission" date="2019-09" db="EMBL/GenBank/DDBJ databases">
        <title>Taxonomy of Antarctic Massilia spp.: description of Massilia rubra sp. nov., Massilia aquatica sp. nov., Massilia mucilaginosa sp. nov., Massilia frigida sp. nov. isolated from streams, lakes and regoliths.</title>
        <authorList>
            <person name="Holochova P."/>
            <person name="Sedlacek I."/>
            <person name="Kralova S."/>
            <person name="Maslanova I."/>
            <person name="Busse H.-J."/>
            <person name="Stankova E."/>
            <person name="Vrbovska V."/>
            <person name="Kovarovic V."/>
            <person name="Bartak M."/>
            <person name="Svec P."/>
            <person name="Pantucek R."/>
        </authorList>
    </citation>
    <scope>NUCLEOTIDE SEQUENCE [LARGE SCALE GENOMIC DNA]</scope>
    <source>
        <strain evidence="3 4">CCM 8693</strain>
    </source>
</reference>
<evidence type="ECO:0000313" key="4">
    <source>
        <dbReference type="Proteomes" id="UP000819052"/>
    </source>
</evidence>
<feature type="signal peptide" evidence="2">
    <location>
        <begin position="1"/>
        <end position="22"/>
    </location>
</feature>
<comment type="caution">
    <text evidence="3">The sequence shown here is derived from an EMBL/GenBank/DDBJ whole genome shotgun (WGS) entry which is preliminary data.</text>
</comment>
<accession>A0ABX0MKA4</accession>
<keyword evidence="2" id="KW-0732">Signal</keyword>
<dbReference type="EMBL" id="VVIW01000024">
    <property type="protein sequence ID" value="NHZ43909.1"/>
    <property type="molecule type" value="Genomic_DNA"/>
</dbReference>
<proteinExistence type="predicted"/>
<name>A0ABX0MKA4_9BURK</name>
<keyword evidence="4" id="KW-1185">Reference proteome</keyword>
<evidence type="ECO:0000256" key="1">
    <source>
        <dbReference type="SAM" id="MobiDB-lite"/>
    </source>
</evidence>
<dbReference type="RefSeq" id="WP_167080108.1">
    <property type="nucleotide sequence ID" value="NZ_VVIW01000024.1"/>
</dbReference>
<dbReference type="Proteomes" id="UP000819052">
    <property type="component" value="Unassembled WGS sequence"/>
</dbReference>
<sequence>MRTLKKPIAALVLFASGAPAFAGEACDEQALNALRPLVKVNRPDCASVRMLATPCTVLPDDPRNTAAAIIFRGDPGKVDDDNENHNGQQDDIKPYVQAKDQWFRR</sequence>
<protein>
    <submittedName>
        <fullName evidence="3">Uncharacterized protein</fullName>
    </submittedName>
</protein>
<gene>
    <name evidence="3" type="ORF">F1609_27630</name>
</gene>
<evidence type="ECO:0000256" key="2">
    <source>
        <dbReference type="SAM" id="SignalP"/>
    </source>
</evidence>